<gene>
    <name evidence="13" type="primary">LOC109715084</name>
</gene>
<sequence length="306" mass="32600">MGTQEEEEEAMDCSTTNKDANGAFDYEFAAVAVAVTKGKRTKRWRIHPPPFDYEFAAVAVAVTKGKRTKRWRIHPPPPQVPTAAVEPDSSSSSDSSAAAAAADEEDEDELDMANCLILLAQGHRAERSEPDPGPTPCDTYKCRTCDKRFPSFQALGGHRASHKKPKPSPPPAANEDVQRTSVDSSSSKLATAAAANNNNNNNNNNSRVHECAICGSEFNSGQALGGHMRKHRPLGVVPAAAGPAVPPAEEAKNKERILLSLDLNLPAPADDDSAGGSKELQRAPPFGLSNNPPPMIFSASLVGCHY</sequence>
<feature type="domain" description="C2H2-type" evidence="11">
    <location>
        <begin position="209"/>
        <end position="231"/>
    </location>
</feature>
<dbReference type="PROSITE" id="PS00028">
    <property type="entry name" value="ZINC_FINGER_C2H2_1"/>
    <property type="match status" value="2"/>
</dbReference>
<dbReference type="SMART" id="SM00355">
    <property type="entry name" value="ZnF_C2H2"/>
    <property type="match status" value="2"/>
</dbReference>
<evidence type="ECO:0000256" key="2">
    <source>
        <dbReference type="ARBA" id="ARBA00022723"/>
    </source>
</evidence>
<dbReference type="GeneID" id="109715084"/>
<dbReference type="PROSITE" id="PS50157">
    <property type="entry name" value="ZINC_FINGER_C2H2_2"/>
    <property type="match status" value="2"/>
</dbReference>
<keyword evidence="5" id="KW-0862">Zinc</keyword>
<dbReference type="AlphaFoldDB" id="A0A6P5FPR3"/>
<dbReference type="GO" id="GO:0008270">
    <property type="term" value="F:zinc ion binding"/>
    <property type="evidence" value="ECO:0007669"/>
    <property type="project" value="UniProtKB-KW"/>
</dbReference>
<dbReference type="GO" id="GO:0005634">
    <property type="term" value="C:nucleus"/>
    <property type="evidence" value="ECO:0007669"/>
    <property type="project" value="UniProtKB-SubCell"/>
</dbReference>
<evidence type="ECO:0000256" key="4">
    <source>
        <dbReference type="ARBA" id="ARBA00022771"/>
    </source>
</evidence>
<proteinExistence type="predicted"/>
<keyword evidence="12" id="KW-1185">Reference proteome</keyword>
<dbReference type="Proteomes" id="UP000515123">
    <property type="component" value="Linkage group 9"/>
</dbReference>
<evidence type="ECO:0000256" key="8">
    <source>
        <dbReference type="ARBA" id="ARBA00023242"/>
    </source>
</evidence>
<dbReference type="InterPro" id="IPR036236">
    <property type="entry name" value="Znf_C2H2_sf"/>
</dbReference>
<keyword evidence="2" id="KW-0479">Metal-binding</keyword>
<feature type="region of interest" description="Disordered" evidence="10">
    <location>
        <begin position="153"/>
        <end position="189"/>
    </location>
</feature>
<evidence type="ECO:0000256" key="10">
    <source>
        <dbReference type="SAM" id="MobiDB-lite"/>
    </source>
</evidence>
<reference evidence="13" key="2">
    <citation type="submission" date="2025-08" db="UniProtKB">
        <authorList>
            <consortium name="RefSeq"/>
        </authorList>
    </citation>
    <scope>IDENTIFICATION</scope>
    <source>
        <tissue evidence="13">Leaf</tissue>
    </source>
</reference>
<feature type="compositionally biased region" description="Polar residues" evidence="10">
    <location>
        <begin position="179"/>
        <end position="189"/>
    </location>
</feature>
<dbReference type="Gene3D" id="3.30.160.60">
    <property type="entry name" value="Classic Zinc Finger"/>
    <property type="match status" value="1"/>
</dbReference>
<dbReference type="OrthoDB" id="6077919at2759"/>
<dbReference type="SUPFAM" id="SSF57667">
    <property type="entry name" value="beta-beta-alpha zinc fingers"/>
    <property type="match status" value="1"/>
</dbReference>
<comment type="subcellular location">
    <subcellularLocation>
        <location evidence="1">Nucleus</location>
    </subcellularLocation>
</comment>
<feature type="region of interest" description="Disordered" evidence="10">
    <location>
        <begin position="66"/>
        <end position="108"/>
    </location>
</feature>
<dbReference type="PANTHER" id="PTHR26374:SF466">
    <property type="entry name" value="OS09G0122000 PROTEIN"/>
    <property type="match status" value="1"/>
</dbReference>
<keyword evidence="7" id="KW-0804">Transcription</keyword>
<feature type="region of interest" description="Disordered" evidence="10">
    <location>
        <begin position="1"/>
        <end position="20"/>
    </location>
</feature>
<dbReference type="InterPro" id="IPR013087">
    <property type="entry name" value="Znf_C2H2_type"/>
</dbReference>
<dbReference type="Gramene" id="Aco008896.1.mrna1">
    <property type="protein sequence ID" value="Aco008896.1.mrna1.cds1"/>
    <property type="gene ID" value="Aco008896.1.path1"/>
</dbReference>
<dbReference type="Pfam" id="PF13912">
    <property type="entry name" value="zf-C2H2_6"/>
    <property type="match status" value="2"/>
</dbReference>
<name>A0A6P5FPR3_ANACO</name>
<feature type="compositionally biased region" description="Low complexity" evidence="10">
    <location>
        <begin position="83"/>
        <end position="101"/>
    </location>
</feature>
<accession>A0A6P5FPR3</accession>
<keyword evidence="3" id="KW-0677">Repeat</keyword>
<keyword evidence="6" id="KW-0805">Transcription regulation</keyword>
<feature type="compositionally biased region" description="Acidic residues" evidence="10">
    <location>
        <begin position="1"/>
        <end position="11"/>
    </location>
</feature>
<feature type="domain" description="C2H2-type" evidence="11">
    <location>
        <begin position="140"/>
        <end position="167"/>
    </location>
</feature>
<evidence type="ECO:0000313" key="12">
    <source>
        <dbReference type="Proteomes" id="UP000515123"/>
    </source>
</evidence>
<evidence type="ECO:0000256" key="9">
    <source>
        <dbReference type="PROSITE-ProRule" id="PRU00042"/>
    </source>
</evidence>
<evidence type="ECO:0000256" key="5">
    <source>
        <dbReference type="ARBA" id="ARBA00022833"/>
    </source>
</evidence>
<protein>
    <submittedName>
        <fullName evidence="13">Zinc finger protein ZAT5-like</fullName>
    </submittedName>
</protein>
<evidence type="ECO:0000256" key="6">
    <source>
        <dbReference type="ARBA" id="ARBA00023015"/>
    </source>
</evidence>
<evidence type="ECO:0000313" key="13">
    <source>
        <dbReference type="RefSeq" id="XP_020095473.1"/>
    </source>
</evidence>
<keyword evidence="4 9" id="KW-0863">Zinc-finger</keyword>
<organism evidence="12 13">
    <name type="scientific">Ananas comosus</name>
    <name type="common">Pineapple</name>
    <name type="synonym">Ananas ananas</name>
    <dbReference type="NCBI Taxonomy" id="4615"/>
    <lineage>
        <taxon>Eukaryota</taxon>
        <taxon>Viridiplantae</taxon>
        <taxon>Streptophyta</taxon>
        <taxon>Embryophyta</taxon>
        <taxon>Tracheophyta</taxon>
        <taxon>Spermatophyta</taxon>
        <taxon>Magnoliopsida</taxon>
        <taxon>Liliopsida</taxon>
        <taxon>Poales</taxon>
        <taxon>Bromeliaceae</taxon>
        <taxon>Bromelioideae</taxon>
        <taxon>Ananas</taxon>
    </lineage>
</organism>
<reference evidence="12" key="1">
    <citation type="journal article" date="2015" name="Nat. Genet.">
        <title>The pineapple genome and the evolution of CAM photosynthesis.</title>
        <authorList>
            <person name="Ming R."/>
            <person name="VanBuren R."/>
            <person name="Wai C.M."/>
            <person name="Tang H."/>
            <person name="Schatz M.C."/>
            <person name="Bowers J.E."/>
            <person name="Lyons E."/>
            <person name="Wang M.L."/>
            <person name="Chen J."/>
            <person name="Biggers E."/>
            <person name="Zhang J."/>
            <person name="Huang L."/>
            <person name="Zhang L."/>
            <person name="Miao W."/>
            <person name="Zhang J."/>
            <person name="Ye Z."/>
            <person name="Miao C."/>
            <person name="Lin Z."/>
            <person name="Wang H."/>
            <person name="Zhou H."/>
            <person name="Yim W.C."/>
            <person name="Priest H.D."/>
            <person name="Zheng C."/>
            <person name="Woodhouse M."/>
            <person name="Edger P.P."/>
            <person name="Guyot R."/>
            <person name="Guo H.B."/>
            <person name="Guo H."/>
            <person name="Zheng G."/>
            <person name="Singh R."/>
            <person name="Sharma A."/>
            <person name="Min X."/>
            <person name="Zheng Y."/>
            <person name="Lee H."/>
            <person name="Gurtowski J."/>
            <person name="Sedlazeck F.J."/>
            <person name="Harkess A."/>
            <person name="McKain M.R."/>
            <person name="Liao Z."/>
            <person name="Fang J."/>
            <person name="Liu J."/>
            <person name="Zhang X."/>
            <person name="Zhang Q."/>
            <person name="Hu W."/>
            <person name="Qin Y."/>
            <person name="Wang K."/>
            <person name="Chen L.Y."/>
            <person name="Shirley N."/>
            <person name="Lin Y.R."/>
            <person name="Liu L.Y."/>
            <person name="Hernandez A.G."/>
            <person name="Wright C.L."/>
            <person name="Bulone V."/>
            <person name="Tuskan G.A."/>
            <person name="Heath K."/>
            <person name="Zee F."/>
            <person name="Moore P.H."/>
            <person name="Sunkar R."/>
            <person name="Leebens-Mack J.H."/>
            <person name="Mockler T."/>
            <person name="Bennetzen J.L."/>
            <person name="Freeling M."/>
            <person name="Sankoff D."/>
            <person name="Paterson A.H."/>
            <person name="Zhu X."/>
            <person name="Yang X."/>
            <person name="Smith J.A."/>
            <person name="Cushman J.C."/>
            <person name="Paull R.E."/>
            <person name="Yu Q."/>
        </authorList>
    </citation>
    <scope>NUCLEOTIDE SEQUENCE [LARGE SCALE GENOMIC DNA]</scope>
    <source>
        <strain evidence="12">cv. F153</strain>
    </source>
</reference>
<evidence type="ECO:0000256" key="1">
    <source>
        <dbReference type="ARBA" id="ARBA00004123"/>
    </source>
</evidence>
<evidence type="ECO:0000259" key="11">
    <source>
        <dbReference type="PROSITE" id="PS50157"/>
    </source>
</evidence>
<feature type="region of interest" description="Disordered" evidence="10">
    <location>
        <begin position="266"/>
        <end position="291"/>
    </location>
</feature>
<keyword evidence="8" id="KW-0539">Nucleus</keyword>
<dbReference type="PANTHER" id="PTHR26374">
    <property type="entry name" value="ZINC FINGER PROTEIN ZAT5"/>
    <property type="match status" value="1"/>
</dbReference>
<evidence type="ECO:0000256" key="3">
    <source>
        <dbReference type="ARBA" id="ARBA00022737"/>
    </source>
</evidence>
<dbReference type="RefSeq" id="XP_020095473.1">
    <property type="nucleotide sequence ID" value="XM_020239884.1"/>
</dbReference>
<evidence type="ECO:0000256" key="7">
    <source>
        <dbReference type="ARBA" id="ARBA00023163"/>
    </source>
</evidence>